<feature type="domain" description="Glycosyltransferase 2-like" evidence="1">
    <location>
        <begin position="8"/>
        <end position="64"/>
    </location>
</feature>
<dbReference type="AlphaFoldDB" id="A0A3R5V4Z9"/>
<dbReference type="KEGG" id="cmah:C1I91_00850"/>
<accession>A0A3R5V4Z9</accession>
<dbReference type="EMBL" id="CP025746">
    <property type="protein sequence ID" value="QAA30346.1"/>
    <property type="molecule type" value="Genomic_DNA"/>
</dbReference>
<gene>
    <name evidence="2" type="ORF">C1I91_00850</name>
</gene>
<dbReference type="OrthoDB" id="9810303at2"/>
<name>A0A3R5V4Z9_9CLOT</name>
<dbReference type="SUPFAM" id="SSF53448">
    <property type="entry name" value="Nucleotide-diphospho-sugar transferases"/>
    <property type="match status" value="1"/>
</dbReference>
<dbReference type="InterPro" id="IPR001173">
    <property type="entry name" value="Glyco_trans_2-like"/>
</dbReference>
<organism evidence="2 3">
    <name type="scientific">Clostridium manihotivorum</name>
    <dbReference type="NCBI Taxonomy" id="2320868"/>
    <lineage>
        <taxon>Bacteria</taxon>
        <taxon>Bacillati</taxon>
        <taxon>Bacillota</taxon>
        <taxon>Clostridia</taxon>
        <taxon>Eubacteriales</taxon>
        <taxon>Clostridiaceae</taxon>
        <taxon>Clostridium</taxon>
    </lineage>
</organism>
<reference evidence="2 3" key="1">
    <citation type="submission" date="2018-01" db="EMBL/GenBank/DDBJ databases">
        <title>Genome Sequencing and Assembly of Anaerobacter polyendosporus strain CT4.</title>
        <authorList>
            <person name="Tachaapaikoon C."/>
            <person name="Sutheeworapong S."/>
            <person name="Jenjaroenpun P."/>
            <person name="Wongsurawat T."/>
            <person name="Nookeaw I."/>
            <person name="Cheawchanlertfa P."/>
            <person name="Kosugi A."/>
            <person name="Cheevadhanarak S."/>
            <person name="Ratanakhanokchai K."/>
        </authorList>
    </citation>
    <scope>NUCLEOTIDE SEQUENCE [LARGE SCALE GENOMIC DNA]</scope>
    <source>
        <strain evidence="2 3">CT4</strain>
    </source>
</reference>
<evidence type="ECO:0000313" key="3">
    <source>
        <dbReference type="Proteomes" id="UP000286268"/>
    </source>
</evidence>
<evidence type="ECO:0000259" key="1">
    <source>
        <dbReference type="Pfam" id="PF00535"/>
    </source>
</evidence>
<proteinExistence type="predicted"/>
<dbReference type="InterPro" id="IPR029044">
    <property type="entry name" value="Nucleotide-diphossugar_trans"/>
</dbReference>
<dbReference type="Gene3D" id="3.90.550.10">
    <property type="entry name" value="Spore Coat Polysaccharide Biosynthesis Protein SpsA, Chain A"/>
    <property type="match status" value="1"/>
</dbReference>
<keyword evidence="3" id="KW-1185">Reference proteome</keyword>
<dbReference type="Pfam" id="PF00535">
    <property type="entry name" value="Glycos_transf_2"/>
    <property type="match status" value="1"/>
</dbReference>
<dbReference type="Proteomes" id="UP000286268">
    <property type="component" value="Chromosome"/>
</dbReference>
<sequence>MSKEVSYSVLIPLYNEELVVSESYRRLKFVMNKTKERCEIIFINDGSKANTRRSFSESKDRPTYIVESTMNYDSANKLH</sequence>
<protein>
    <recommendedName>
        <fullName evidence="1">Glycosyltransferase 2-like domain-containing protein</fullName>
    </recommendedName>
</protein>
<evidence type="ECO:0000313" key="2">
    <source>
        <dbReference type="EMBL" id="QAA30346.1"/>
    </source>
</evidence>